<sequence length="121" mass="14213">MKNIDLYKGYEGYGEIVVEEKTLDGIVLFELRMLHFRFDEILSNIPLGEYHPESVMFSYFYLEGWHEDHQPWECKRIPEFYDQLKAIAPLSNVEEQTGLEALIEMSCSAIEKGNKLFITQD</sequence>
<protein>
    <submittedName>
        <fullName evidence="1">Uncharacterized protein</fullName>
    </submittedName>
</protein>
<accession>A0A1M5GY33</accession>
<organism evidence="1 2">
    <name type="scientific">Pedobacter caeni</name>
    <dbReference type="NCBI Taxonomy" id="288992"/>
    <lineage>
        <taxon>Bacteria</taxon>
        <taxon>Pseudomonadati</taxon>
        <taxon>Bacteroidota</taxon>
        <taxon>Sphingobacteriia</taxon>
        <taxon>Sphingobacteriales</taxon>
        <taxon>Sphingobacteriaceae</taxon>
        <taxon>Pedobacter</taxon>
    </lineage>
</organism>
<gene>
    <name evidence="1" type="ORF">SAMN04488522_104419</name>
</gene>
<proteinExistence type="predicted"/>
<dbReference type="AlphaFoldDB" id="A0A1M5GY33"/>
<dbReference type="Proteomes" id="UP000184287">
    <property type="component" value="Unassembled WGS sequence"/>
</dbReference>
<dbReference type="RefSeq" id="WP_073233094.1">
    <property type="nucleotide sequence ID" value="NZ_FQUQ01000004.1"/>
</dbReference>
<keyword evidence="2" id="KW-1185">Reference proteome</keyword>
<reference evidence="2" key="1">
    <citation type="submission" date="2016-11" db="EMBL/GenBank/DDBJ databases">
        <authorList>
            <person name="Varghese N."/>
            <person name="Submissions S."/>
        </authorList>
    </citation>
    <scope>NUCLEOTIDE SEQUENCE [LARGE SCALE GENOMIC DNA]</scope>
    <source>
        <strain evidence="2">DSM 16990</strain>
    </source>
</reference>
<dbReference type="OrthoDB" id="1365068at2"/>
<name>A0A1M5GY33_9SPHI</name>
<evidence type="ECO:0000313" key="1">
    <source>
        <dbReference type="EMBL" id="SHG08646.1"/>
    </source>
</evidence>
<evidence type="ECO:0000313" key="2">
    <source>
        <dbReference type="Proteomes" id="UP000184287"/>
    </source>
</evidence>
<dbReference type="STRING" id="288992.SAMN04488522_104419"/>
<dbReference type="EMBL" id="FQUQ01000004">
    <property type="protein sequence ID" value="SHG08646.1"/>
    <property type="molecule type" value="Genomic_DNA"/>
</dbReference>